<name>A0A8S1Y5G1_PAROT</name>
<dbReference type="OMA" id="VITDWSV"/>
<evidence type="ECO:0000313" key="5">
    <source>
        <dbReference type="Proteomes" id="UP000683925"/>
    </source>
</evidence>
<evidence type="ECO:0000256" key="3">
    <source>
        <dbReference type="SAM" id="SignalP"/>
    </source>
</evidence>
<feature type="region of interest" description="Disordered" evidence="1">
    <location>
        <begin position="1330"/>
        <end position="1372"/>
    </location>
</feature>
<feature type="compositionally biased region" description="Acidic residues" evidence="1">
    <location>
        <begin position="1330"/>
        <end position="1370"/>
    </location>
</feature>
<dbReference type="EMBL" id="CAJJDP010000145">
    <property type="protein sequence ID" value="CAD8208367.1"/>
    <property type="molecule type" value="Genomic_DNA"/>
</dbReference>
<keyword evidence="3" id="KW-0732">Signal</keyword>
<evidence type="ECO:0000256" key="2">
    <source>
        <dbReference type="SAM" id="Phobius"/>
    </source>
</evidence>
<keyword evidence="2" id="KW-0812">Transmembrane</keyword>
<organism evidence="4 5">
    <name type="scientific">Paramecium octaurelia</name>
    <dbReference type="NCBI Taxonomy" id="43137"/>
    <lineage>
        <taxon>Eukaryota</taxon>
        <taxon>Sar</taxon>
        <taxon>Alveolata</taxon>
        <taxon>Ciliophora</taxon>
        <taxon>Intramacronucleata</taxon>
        <taxon>Oligohymenophorea</taxon>
        <taxon>Peniculida</taxon>
        <taxon>Parameciidae</taxon>
        <taxon>Paramecium</taxon>
    </lineage>
</organism>
<feature type="transmembrane region" description="Helical" evidence="2">
    <location>
        <begin position="1382"/>
        <end position="1404"/>
    </location>
</feature>
<comment type="caution">
    <text evidence="4">The sequence shown here is derived from an EMBL/GenBank/DDBJ whole genome shotgun (WGS) entry which is preliminary data.</text>
</comment>
<evidence type="ECO:0000256" key="1">
    <source>
        <dbReference type="SAM" id="MobiDB-lite"/>
    </source>
</evidence>
<protein>
    <recommendedName>
        <fullName evidence="6">Transmembrane protein</fullName>
    </recommendedName>
</protein>
<keyword evidence="2" id="KW-0472">Membrane</keyword>
<proteinExistence type="predicted"/>
<feature type="signal peptide" evidence="3">
    <location>
        <begin position="1"/>
        <end position="17"/>
    </location>
</feature>
<keyword evidence="2" id="KW-1133">Transmembrane helix</keyword>
<reference evidence="4" key="1">
    <citation type="submission" date="2021-01" db="EMBL/GenBank/DDBJ databases">
        <authorList>
            <consortium name="Genoscope - CEA"/>
            <person name="William W."/>
        </authorList>
    </citation>
    <scope>NUCLEOTIDE SEQUENCE</scope>
</reference>
<keyword evidence="5" id="KW-1185">Reference proteome</keyword>
<accession>A0A8S1Y5G1</accession>
<evidence type="ECO:0008006" key="6">
    <source>
        <dbReference type="Google" id="ProtNLM"/>
    </source>
</evidence>
<dbReference type="Proteomes" id="UP000683925">
    <property type="component" value="Unassembled WGS sequence"/>
</dbReference>
<dbReference type="OrthoDB" id="10326671at2759"/>
<gene>
    <name evidence="4" type="ORF">POCTA_138.1.T1440017</name>
</gene>
<sequence length="1421" mass="164930">MSYIIFNLVIWGMRVMAEETYNFPLQSNQPNIMYLEDYTPDKFKAPLYQLERNNEYNLSIQQSALSLQEGQFNLNGKILSASNYITESQLSSNDFWVLTKSDLYQGLLQNNGSVTLNQVPFNFTQLSCFYINLLTENMGIISCLKNKYLSFVFFNFSNFSHQIYQTNVTFPEKFSNRKINLQYFNQSTFNIYLTYLTKDNATAISFSYNIKQLDYASEQVYNGTFIQILLSQDFNFIFLMSKKQLYVINLSTQNSFKEIANYKTTTNRVREHFTKMAVYQLSDNTFHVVLLQNEYLSQLYFDFNSNKYTENHKHFVLNAYEKVIQLTVNINSIYVITNHYVTKLNSISSIKPTNYLNYSLANMALIMNERQITILIDTSEQSSKFGCILFNKPQILVNLTQTQAMVSNFQAVKLKIKIFSQISHQIEDSILLNLIISDISQSQCPVQFSNNFPNANLVYPMETMIQGNTMMLGPNITTTITNSDKQYLTYQKSKINKYISTSNETYSTMCSVFRSYIITCAQSQDEVRIQYSESLQLTKTSTYFVVPTNFQQSLVQCTCSQTIFQIEVVMQFQTYILIQTIDYSLLQQGLYQYSFSQEILSSAFLGETLFVITNDNNLSAYTKNNNKSPKFTVQNYQFNQIYINKQNYPNYLFIDNQESLVILSYNGQSSCQFVNQIPYPLLDYDQLKLGILNTGIFIAIINNQKNIQLYFYPIQSVFIDSPIQSYYELNLLGYQFAFSQLQTAYTQRNFYIILYKSTSVFWAQYYGSGSSFFSFVQSNWIQTISTSNYISSLSAIEFEQGNQILEYLQIINTKNEFKKIVITDWSVELTPLYRANDLAVQTSITYNASNLICFSLQQQDVTILYEKRVILPRIEDFGKNTFQLSMNQSQFEVNPLEFFNGNVNNYTATCKNCQQFNYTQPVSQQNQVLLGQYLQGLAQLNETFLYVQNNISVFLLEQSTGQLTKLYDFPKKISLCSNLFVEIVTQFPISVCQNSFIYSYNLTSQTIIQYDLSNLVVIFVCFYNNGILQIISQTNNVYNNYNQYYLQIIDNQLILIPIYTYARFQQTYVIDQVIVKLSSNFTSDPCQILGFQHILTQNANPKFFLLKTCMPSSIAQYFGFPGNQYTNITNLYFVIQDWMLAETQVVSLTVSSYLQQVGSPKPISDQVNQILIACPYASDIRLYRIQFNLTNGKIIGNYFSGSLYLDFSTAYNLWCANNVVFPTFQTKIQSNQSVTLYIYNVEHLLYSNLQIVPYISYIPDVFSSSKIFQKQNGNYILISGSEENRSIIIRIQDNLRFNVKVQENEKAEIEILAQNQQTQCQRSLFVMDEQENDDDNDNDDNDDNNDDDNNDDDNDDDNNDDDDDDDDNDDVVNPKQKYKARLIIIIIIVVLLLIIIILIAIICYRRKEVKKHNSEMSYQLV</sequence>
<evidence type="ECO:0000313" key="4">
    <source>
        <dbReference type="EMBL" id="CAD8208367.1"/>
    </source>
</evidence>
<feature type="chain" id="PRO_5035932840" description="Transmembrane protein" evidence="3">
    <location>
        <begin position="18"/>
        <end position="1421"/>
    </location>
</feature>